<dbReference type="AlphaFoldDB" id="A0A8X6K1F8"/>
<dbReference type="Proteomes" id="UP000887116">
    <property type="component" value="Unassembled WGS sequence"/>
</dbReference>
<proteinExistence type="inferred from homology"/>
<name>A0A8X6K1F8_TRICU</name>
<evidence type="ECO:0000313" key="5">
    <source>
        <dbReference type="Proteomes" id="UP000887116"/>
    </source>
</evidence>
<organism evidence="4 5">
    <name type="scientific">Trichonephila clavata</name>
    <name type="common">Joro spider</name>
    <name type="synonym">Nephila clavata</name>
    <dbReference type="NCBI Taxonomy" id="2740835"/>
    <lineage>
        <taxon>Eukaryota</taxon>
        <taxon>Metazoa</taxon>
        <taxon>Ecdysozoa</taxon>
        <taxon>Arthropoda</taxon>
        <taxon>Chelicerata</taxon>
        <taxon>Arachnida</taxon>
        <taxon>Araneae</taxon>
        <taxon>Araneomorphae</taxon>
        <taxon>Entelegynae</taxon>
        <taxon>Araneoidea</taxon>
        <taxon>Nephilidae</taxon>
        <taxon>Trichonephila</taxon>
    </lineage>
</organism>
<keyword evidence="3" id="KW-0812">Transmembrane</keyword>
<comment type="similarity">
    <text evidence="1">Belongs to the RGS7BP/RGS9BP family.</text>
</comment>
<gene>
    <name evidence="4" type="primary">AVEN_199038_1</name>
    <name evidence="4" type="ORF">TNCT_70711</name>
</gene>
<protein>
    <submittedName>
        <fullName evidence="4">Uncharacterized protein</fullName>
    </submittedName>
</protein>
<keyword evidence="3" id="KW-1133">Transmembrane helix</keyword>
<dbReference type="OrthoDB" id="8062037at2759"/>
<evidence type="ECO:0000256" key="1">
    <source>
        <dbReference type="ARBA" id="ARBA00007457"/>
    </source>
</evidence>
<evidence type="ECO:0000313" key="4">
    <source>
        <dbReference type="EMBL" id="GFR26421.1"/>
    </source>
</evidence>
<dbReference type="EMBL" id="BMAO01018833">
    <property type="protein sequence ID" value="GFR26421.1"/>
    <property type="molecule type" value="Genomic_DNA"/>
</dbReference>
<dbReference type="InterPro" id="IPR026512">
    <property type="entry name" value="RGS7BP/RGS9BP"/>
</dbReference>
<keyword evidence="5" id="KW-1185">Reference proteome</keyword>
<evidence type="ECO:0000256" key="3">
    <source>
        <dbReference type="SAM" id="Phobius"/>
    </source>
</evidence>
<reference evidence="4" key="1">
    <citation type="submission" date="2020-07" db="EMBL/GenBank/DDBJ databases">
        <title>Multicomponent nature underlies the extraordinary mechanical properties of spider dragline silk.</title>
        <authorList>
            <person name="Kono N."/>
            <person name="Nakamura H."/>
            <person name="Mori M."/>
            <person name="Yoshida Y."/>
            <person name="Ohtoshi R."/>
            <person name="Malay A.D."/>
            <person name="Moran D.A.P."/>
            <person name="Tomita M."/>
            <person name="Numata K."/>
            <person name="Arakawa K."/>
        </authorList>
    </citation>
    <scope>NUCLEOTIDE SEQUENCE</scope>
</reference>
<dbReference type="GO" id="GO:0009968">
    <property type="term" value="P:negative regulation of signal transduction"/>
    <property type="evidence" value="ECO:0007669"/>
    <property type="project" value="UniProtKB-KW"/>
</dbReference>
<comment type="caution">
    <text evidence="4">The sequence shown here is derived from an EMBL/GenBank/DDBJ whole genome shotgun (WGS) entry which is preliminary data.</text>
</comment>
<accession>A0A8X6K1F8</accession>
<evidence type="ECO:0000256" key="2">
    <source>
        <dbReference type="ARBA" id="ARBA00022700"/>
    </source>
</evidence>
<feature type="transmembrane region" description="Helical" evidence="3">
    <location>
        <begin position="227"/>
        <end position="253"/>
    </location>
</feature>
<sequence>MEIAQAMAPKSVVKEVEDLSHQICKYHSLALTIGTNMDGASLRQELLERQQKACDTVVSTTSQLSDAFRRVDSIPKKEIEDLERSCRVLVACIHTLDRELRRTLNLYHLFPLFKDPEGVQECHFIQTGYTEKTESKEKSALLHFHSNPREKYLKERESWQELENEILKVHDLDVDLHRDEILGPILDYLTLCPMGEIPGSKVSLDDASDLPDGYCDEETLFRKNSNLFCYIAAIFAVACIGGGVLMGVIFMMIQ</sequence>
<dbReference type="PANTHER" id="PTHR21029">
    <property type="entry name" value="R-SEVEN BINDING PROTEIN (R7BP) HOMOLOG"/>
    <property type="match status" value="1"/>
</dbReference>
<keyword evidence="2" id="KW-0734">Signal transduction inhibitor</keyword>
<keyword evidence="3" id="KW-0472">Membrane</keyword>